<keyword evidence="3" id="KW-0812">Transmembrane</keyword>
<dbReference type="Gene3D" id="3.40.462.10">
    <property type="entry name" value="FAD-linked oxidases, C-terminal domain"/>
    <property type="match status" value="1"/>
</dbReference>
<gene>
    <name evidence="5" type="ORF">SAMN06297358_3968</name>
</gene>
<dbReference type="PANTHER" id="PTHR43762:SF1">
    <property type="entry name" value="D-ARABINONO-1,4-LACTONE OXIDASE"/>
    <property type="match status" value="1"/>
</dbReference>
<dbReference type="Pfam" id="PF01565">
    <property type="entry name" value="FAD_binding_4"/>
    <property type="match status" value="1"/>
</dbReference>
<organism evidence="5 6">
    <name type="scientific">Pedobacter xixiisoli</name>
    <dbReference type="NCBI Taxonomy" id="1476464"/>
    <lineage>
        <taxon>Bacteria</taxon>
        <taxon>Pseudomonadati</taxon>
        <taxon>Bacteroidota</taxon>
        <taxon>Sphingobacteriia</taxon>
        <taxon>Sphingobacteriales</taxon>
        <taxon>Sphingobacteriaceae</taxon>
        <taxon>Pedobacter</taxon>
    </lineage>
</organism>
<name>A0A286AED5_9SPHI</name>
<keyword evidence="3" id="KW-1133">Transmembrane helix</keyword>
<evidence type="ECO:0000256" key="1">
    <source>
        <dbReference type="ARBA" id="ARBA00022630"/>
    </source>
</evidence>
<dbReference type="Gene3D" id="3.30.43.10">
    <property type="entry name" value="Uridine Diphospho-n-acetylenolpyruvylglucosamine Reductase, domain 2"/>
    <property type="match status" value="1"/>
</dbReference>
<feature type="domain" description="FAD-binding PCMH-type" evidence="4">
    <location>
        <begin position="52"/>
        <end position="225"/>
    </location>
</feature>
<dbReference type="GO" id="GO:0071949">
    <property type="term" value="F:FAD binding"/>
    <property type="evidence" value="ECO:0007669"/>
    <property type="project" value="InterPro"/>
</dbReference>
<dbReference type="InterPro" id="IPR016169">
    <property type="entry name" value="FAD-bd_PCMH_sub2"/>
</dbReference>
<feature type="transmembrane region" description="Helical" evidence="3">
    <location>
        <begin position="6"/>
        <end position="25"/>
    </location>
</feature>
<proteinExistence type="predicted"/>
<evidence type="ECO:0000313" key="6">
    <source>
        <dbReference type="Proteomes" id="UP000219281"/>
    </source>
</evidence>
<reference evidence="6" key="1">
    <citation type="submission" date="2017-09" db="EMBL/GenBank/DDBJ databases">
        <authorList>
            <person name="Varghese N."/>
            <person name="Submissions S."/>
        </authorList>
    </citation>
    <scope>NUCLEOTIDE SEQUENCE [LARGE SCALE GENOMIC DNA]</scope>
    <source>
        <strain evidence="6">CGMCC 1.12803</strain>
    </source>
</reference>
<dbReference type="SUPFAM" id="SSF55103">
    <property type="entry name" value="FAD-linked oxidases, C-terminal domain"/>
    <property type="match status" value="1"/>
</dbReference>
<dbReference type="InterPro" id="IPR006094">
    <property type="entry name" value="Oxid_FAD_bind_N"/>
</dbReference>
<dbReference type="PANTHER" id="PTHR43762">
    <property type="entry name" value="L-GULONOLACTONE OXIDASE"/>
    <property type="match status" value="1"/>
</dbReference>
<dbReference type="AlphaFoldDB" id="A0A286AED5"/>
<sequence>MKKRFWKITILISTIFISIPLFHLLKTKWKEDDARIVIPKGYTDDASRLNLTKVDTIISVPNGKKEIEIQLRNILKYGKENKLKISIAGAQHSMGGHTIYPNGIVLNMLPYKQMQLDTINNILTIGSGALWDDALTYLDQYGKSIAVMQSFSSFSVGGSISVNGHGWQKASPPISSSVISFTLMKANGEIVNCSREENPELFHLVVGGYGLFGIILEVKLKVVDNVALQYKYIKLSPENYISHYKKYVSENPKVNMVYGRLRISDKHFLEEATLNFFEKIEAEPKPLHGQKNVETQRLVFRGSVDSEYGKRLRWDLETGANKVLKNSEYTRNEVLSSDASLIENKDHSATDLLQEYFIPERNFNRYIEEIKPILKHSEIDLLNITIRGVHQDKDSYLSYAREDVFGFVFLFNQKKTVQGEKEMKNLTNELVDVALNNGGTFYLPYRLHINRDKMRKAYPQADNFFKLKLKYDPEELFSNKFYQHYKL</sequence>
<dbReference type="EMBL" id="OCMT01000004">
    <property type="protein sequence ID" value="SOD20254.1"/>
    <property type="molecule type" value="Genomic_DNA"/>
</dbReference>
<dbReference type="RefSeq" id="WP_097133722.1">
    <property type="nucleotide sequence ID" value="NZ_OCMT01000004.1"/>
</dbReference>
<dbReference type="OrthoDB" id="9768764at2"/>
<dbReference type="PROSITE" id="PS51387">
    <property type="entry name" value="FAD_PCMH"/>
    <property type="match status" value="1"/>
</dbReference>
<dbReference type="SUPFAM" id="SSF56176">
    <property type="entry name" value="FAD-binding/transporter-associated domain-like"/>
    <property type="match status" value="1"/>
</dbReference>
<dbReference type="InterPro" id="IPR016167">
    <property type="entry name" value="FAD-bd_PCMH_sub1"/>
</dbReference>
<evidence type="ECO:0000259" key="4">
    <source>
        <dbReference type="PROSITE" id="PS51387"/>
    </source>
</evidence>
<keyword evidence="3" id="KW-0472">Membrane</keyword>
<keyword evidence="6" id="KW-1185">Reference proteome</keyword>
<evidence type="ECO:0000313" key="5">
    <source>
        <dbReference type="EMBL" id="SOD20254.1"/>
    </source>
</evidence>
<dbReference type="InterPro" id="IPR036318">
    <property type="entry name" value="FAD-bd_PCMH-like_sf"/>
</dbReference>
<evidence type="ECO:0000256" key="2">
    <source>
        <dbReference type="ARBA" id="ARBA00022827"/>
    </source>
</evidence>
<protein>
    <submittedName>
        <fullName evidence="5">FAD/FMN-containing dehydrogenase</fullName>
    </submittedName>
</protein>
<dbReference type="InterPro" id="IPR010031">
    <property type="entry name" value="FAD_lactone_oxidase-like"/>
</dbReference>
<dbReference type="GO" id="GO:0016899">
    <property type="term" value="F:oxidoreductase activity, acting on the CH-OH group of donors, oxygen as acceptor"/>
    <property type="evidence" value="ECO:0007669"/>
    <property type="project" value="InterPro"/>
</dbReference>
<keyword evidence="2" id="KW-0274">FAD</keyword>
<dbReference type="InterPro" id="IPR016166">
    <property type="entry name" value="FAD-bd_PCMH"/>
</dbReference>
<dbReference type="Proteomes" id="UP000219281">
    <property type="component" value="Unassembled WGS sequence"/>
</dbReference>
<evidence type="ECO:0000256" key="3">
    <source>
        <dbReference type="SAM" id="Phobius"/>
    </source>
</evidence>
<accession>A0A286AED5</accession>
<dbReference type="Gene3D" id="3.30.465.10">
    <property type="match status" value="1"/>
</dbReference>
<dbReference type="InterPro" id="IPR016170">
    <property type="entry name" value="Cytok_DH_C_sf"/>
</dbReference>
<keyword evidence="1" id="KW-0285">Flavoprotein</keyword>
<dbReference type="InterPro" id="IPR016164">
    <property type="entry name" value="FAD-linked_Oxase-like_C"/>
</dbReference>